<sequence>MTHPNPAFSPEEYAARLARVRSAMEHAGLDCLFITDPSNMGWLTGYDGWSFYVHQGVLVGPDVPPRWWGRTMDGAGALRTVWMPDDHIHGYDDSFVQNPVKHPMLDLCGLVRACGWDTRRIGIEKDNYYFTAAAYETLLTGLPQAAMIDATGLVNWCRALKSPTEITYLRRAGAIVTRMHAHIAEVAEEGMRKNDLVAQIMATGIEGADGHWGDYPAIVPMAPSGRDATAPHLTWDDSPLTRGVPTFFEIAGAYRRYQCPQSRTLFLGEVPDTYRRAEAAVGEATEAVLGMAQPGVRCEDLARVFNGTLAAHGFHKDSRVGYSIGMSYPPDWGERTMSLRAGDTTTLQAGMTFHFMPALWLDDGGIEITEPILITDRGAERLCATPPGLVVKA</sequence>
<evidence type="ECO:0000313" key="4">
    <source>
        <dbReference type="Proteomes" id="UP000183987"/>
    </source>
</evidence>
<organism evidence="3 4">
    <name type="scientific">Loktanella atrilutea</name>
    <dbReference type="NCBI Taxonomy" id="366533"/>
    <lineage>
        <taxon>Bacteria</taxon>
        <taxon>Pseudomonadati</taxon>
        <taxon>Pseudomonadota</taxon>
        <taxon>Alphaproteobacteria</taxon>
        <taxon>Rhodobacterales</taxon>
        <taxon>Roseobacteraceae</taxon>
        <taxon>Loktanella</taxon>
    </lineage>
</organism>
<evidence type="ECO:0000259" key="2">
    <source>
        <dbReference type="Pfam" id="PF01321"/>
    </source>
</evidence>
<dbReference type="Pfam" id="PF01321">
    <property type="entry name" value="Creatinase_N"/>
    <property type="match status" value="1"/>
</dbReference>
<feature type="domain" description="Creatinase N-terminal" evidence="2">
    <location>
        <begin position="16"/>
        <end position="159"/>
    </location>
</feature>
<name>A0A1M4UEU2_LOKAT</name>
<evidence type="ECO:0000313" key="3">
    <source>
        <dbReference type="EMBL" id="SHE55137.1"/>
    </source>
</evidence>
<dbReference type="PANTHER" id="PTHR46112:SF3">
    <property type="entry name" value="AMINOPEPTIDASE YPDF"/>
    <property type="match status" value="1"/>
</dbReference>
<dbReference type="AlphaFoldDB" id="A0A1M4UEU2"/>
<dbReference type="SUPFAM" id="SSF53092">
    <property type="entry name" value="Creatinase/prolidase N-terminal domain"/>
    <property type="match status" value="1"/>
</dbReference>
<dbReference type="OrthoDB" id="9761809at2"/>
<dbReference type="InterPro" id="IPR050659">
    <property type="entry name" value="Peptidase_M24B"/>
</dbReference>
<dbReference type="CDD" id="cd01066">
    <property type="entry name" value="APP_MetAP"/>
    <property type="match status" value="1"/>
</dbReference>
<feature type="domain" description="Peptidase M24" evidence="1">
    <location>
        <begin position="169"/>
        <end position="376"/>
    </location>
</feature>
<dbReference type="Gene3D" id="3.40.350.10">
    <property type="entry name" value="Creatinase/prolidase N-terminal domain"/>
    <property type="match status" value="1"/>
</dbReference>
<dbReference type="EMBL" id="FQUE01000001">
    <property type="protein sequence ID" value="SHE55137.1"/>
    <property type="molecule type" value="Genomic_DNA"/>
</dbReference>
<proteinExistence type="predicted"/>
<dbReference type="RefSeq" id="WP_072855762.1">
    <property type="nucleotide sequence ID" value="NZ_FQUE01000001.1"/>
</dbReference>
<dbReference type="PANTHER" id="PTHR46112">
    <property type="entry name" value="AMINOPEPTIDASE"/>
    <property type="match status" value="1"/>
</dbReference>
<keyword evidence="4" id="KW-1185">Reference proteome</keyword>
<dbReference type="GO" id="GO:0016787">
    <property type="term" value="F:hydrolase activity"/>
    <property type="evidence" value="ECO:0007669"/>
    <property type="project" value="UniProtKB-KW"/>
</dbReference>
<gene>
    <name evidence="3" type="ORF">SAMN05444339_101695</name>
</gene>
<dbReference type="STRING" id="366533.SAMN05444339_101695"/>
<evidence type="ECO:0000259" key="1">
    <source>
        <dbReference type="Pfam" id="PF00557"/>
    </source>
</evidence>
<dbReference type="SUPFAM" id="SSF55920">
    <property type="entry name" value="Creatinase/aminopeptidase"/>
    <property type="match status" value="1"/>
</dbReference>
<dbReference type="InterPro" id="IPR029149">
    <property type="entry name" value="Creatin/AminoP/Spt16_N"/>
</dbReference>
<dbReference type="InterPro" id="IPR036005">
    <property type="entry name" value="Creatinase/aminopeptidase-like"/>
</dbReference>
<dbReference type="InterPro" id="IPR000587">
    <property type="entry name" value="Creatinase_N"/>
</dbReference>
<keyword evidence="3" id="KW-0378">Hydrolase</keyword>
<dbReference type="Proteomes" id="UP000183987">
    <property type="component" value="Unassembled WGS sequence"/>
</dbReference>
<protein>
    <submittedName>
        <fullName evidence="3">Ectoine hydrolase</fullName>
    </submittedName>
</protein>
<accession>A0A1M4UEU2</accession>
<dbReference type="Pfam" id="PF00557">
    <property type="entry name" value="Peptidase_M24"/>
    <property type="match status" value="1"/>
</dbReference>
<dbReference type="Gene3D" id="3.90.230.10">
    <property type="entry name" value="Creatinase/methionine aminopeptidase superfamily"/>
    <property type="match status" value="1"/>
</dbReference>
<reference evidence="4" key="1">
    <citation type="submission" date="2016-11" db="EMBL/GenBank/DDBJ databases">
        <authorList>
            <person name="Varghese N."/>
            <person name="Submissions S."/>
        </authorList>
    </citation>
    <scope>NUCLEOTIDE SEQUENCE [LARGE SCALE GENOMIC DNA]</scope>
    <source>
        <strain evidence="4">DSM 29326</strain>
    </source>
</reference>
<dbReference type="InterPro" id="IPR000994">
    <property type="entry name" value="Pept_M24"/>
</dbReference>